<reference evidence="1 2" key="1">
    <citation type="submission" date="2012-01" db="EMBL/GenBank/DDBJ databases">
        <title>Complete sequence of Desulfotomaculum gibsoniae DSM 7213.</title>
        <authorList>
            <consortium name="US DOE Joint Genome Institute"/>
            <person name="Lucas S."/>
            <person name="Han J."/>
            <person name="Lapidus A."/>
            <person name="Cheng J.-F."/>
            <person name="Goodwin L."/>
            <person name="Pitluck S."/>
            <person name="Peters L."/>
            <person name="Ovchinnikova G."/>
            <person name="Teshima H."/>
            <person name="Detter J.C."/>
            <person name="Han C."/>
            <person name="Tapia R."/>
            <person name="Land M."/>
            <person name="Hauser L."/>
            <person name="Kyrpides N."/>
            <person name="Ivanova N."/>
            <person name="Pagani I."/>
            <person name="Parshina S."/>
            <person name="Plugge C."/>
            <person name="Muyzer G."/>
            <person name="Kuever J."/>
            <person name="Ivanova A."/>
            <person name="Nazina T."/>
            <person name="Klenk H.-P."/>
            <person name="Brambilla E."/>
            <person name="Spring S."/>
            <person name="Stams A.F."/>
            <person name="Woyke T."/>
        </authorList>
    </citation>
    <scope>NUCLEOTIDE SEQUENCE [LARGE SCALE GENOMIC DNA]</scope>
    <source>
        <strain evidence="1 2">DSM 7213</strain>
    </source>
</reference>
<proteinExistence type="predicted"/>
<dbReference type="eggNOG" id="ENOG502Z7IU">
    <property type="taxonomic scope" value="Bacteria"/>
</dbReference>
<dbReference type="InterPro" id="IPR013493">
    <property type="entry name" value="CHP02677"/>
</dbReference>
<organism evidence="1 2">
    <name type="scientific">Desulfoscipio gibsoniae DSM 7213</name>
    <dbReference type="NCBI Taxonomy" id="767817"/>
    <lineage>
        <taxon>Bacteria</taxon>
        <taxon>Bacillati</taxon>
        <taxon>Bacillota</taxon>
        <taxon>Clostridia</taxon>
        <taxon>Eubacteriales</taxon>
        <taxon>Desulfallaceae</taxon>
        <taxon>Desulfoscipio</taxon>
    </lineage>
</organism>
<keyword evidence="2" id="KW-1185">Reference proteome</keyword>
<dbReference type="AlphaFoldDB" id="R4KIZ7"/>
<gene>
    <name evidence="1" type="ORF">Desgi_3228</name>
</gene>
<dbReference type="EMBL" id="CP003273">
    <property type="protein sequence ID" value="AGL02579.1"/>
    <property type="molecule type" value="Genomic_DNA"/>
</dbReference>
<dbReference type="KEGG" id="dgi:Desgi_3228"/>
<sequence>MKKIDEVKYLSTENTDRYRPIMRYFYLQHERLRQFISPEELFDYLSEIPQFKTYNMGALNQDLEQLTQWGNLKRRQDVGNISKIEDFKKKQFRYRCTPYTVEIERMVIALEKLGDTFGGSLEKTYIEKILSALVKLLKRSEKDGKINFAAINMSNSDLFGVWSELQDNFKKLTENATDYIAHIDDYLESENIEQNYTGSEYLKKKNELVQYLRNFMLALQRTTFRIEDMLSGIPKWFISAVAEKLADYYLKTPRAVQPDKDDLINDYLQQWEILRHSNFSKVNQKV</sequence>
<dbReference type="Proteomes" id="UP000013520">
    <property type="component" value="Chromosome"/>
</dbReference>
<name>R4KIZ7_9FIRM</name>
<evidence type="ECO:0000313" key="2">
    <source>
        <dbReference type="Proteomes" id="UP000013520"/>
    </source>
</evidence>
<dbReference type="Pfam" id="PF09660">
    <property type="entry name" value="DUF2397"/>
    <property type="match status" value="1"/>
</dbReference>
<evidence type="ECO:0008006" key="3">
    <source>
        <dbReference type="Google" id="ProtNLM"/>
    </source>
</evidence>
<dbReference type="STRING" id="767817.Desgi_3228"/>
<protein>
    <recommendedName>
        <fullName evidence="3">TIGR02677 family protein</fullName>
    </recommendedName>
</protein>
<accession>R4KIZ7</accession>
<evidence type="ECO:0000313" key="1">
    <source>
        <dbReference type="EMBL" id="AGL02579.1"/>
    </source>
</evidence>
<dbReference type="HOGENOM" id="CLU_972278_0_0_9"/>